<name>A0A0E9S595_ANGAN</name>
<reference evidence="1" key="1">
    <citation type="submission" date="2014-11" db="EMBL/GenBank/DDBJ databases">
        <authorList>
            <person name="Amaro Gonzalez C."/>
        </authorList>
    </citation>
    <scope>NUCLEOTIDE SEQUENCE</scope>
</reference>
<sequence>MTSSDSLHQHRNVQLVKNIPITFLISDLNTFTHICNWAEKLIRTLILSHTRRRQNTVFIIPLPKNFSFII</sequence>
<protein>
    <submittedName>
        <fullName evidence="1">Uncharacterized protein</fullName>
    </submittedName>
</protein>
<dbReference type="AlphaFoldDB" id="A0A0E9S595"/>
<organism evidence="1">
    <name type="scientific">Anguilla anguilla</name>
    <name type="common">European freshwater eel</name>
    <name type="synonym">Muraena anguilla</name>
    <dbReference type="NCBI Taxonomy" id="7936"/>
    <lineage>
        <taxon>Eukaryota</taxon>
        <taxon>Metazoa</taxon>
        <taxon>Chordata</taxon>
        <taxon>Craniata</taxon>
        <taxon>Vertebrata</taxon>
        <taxon>Euteleostomi</taxon>
        <taxon>Actinopterygii</taxon>
        <taxon>Neopterygii</taxon>
        <taxon>Teleostei</taxon>
        <taxon>Anguilliformes</taxon>
        <taxon>Anguillidae</taxon>
        <taxon>Anguilla</taxon>
    </lineage>
</organism>
<accession>A0A0E9S595</accession>
<proteinExistence type="predicted"/>
<reference evidence="1" key="2">
    <citation type="journal article" date="2015" name="Fish Shellfish Immunol.">
        <title>Early steps in the European eel (Anguilla anguilla)-Vibrio vulnificus interaction in the gills: Role of the RtxA13 toxin.</title>
        <authorList>
            <person name="Callol A."/>
            <person name="Pajuelo D."/>
            <person name="Ebbesson L."/>
            <person name="Teles M."/>
            <person name="MacKenzie S."/>
            <person name="Amaro C."/>
        </authorList>
    </citation>
    <scope>NUCLEOTIDE SEQUENCE</scope>
</reference>
<dbReference type="EMBL" id="GBXM01072869">
    <property type="protein sequence ID" value="JAH35708.1"/>
    <property type="molecule type" value="Transcribed_RNA"/>
</dbReference>
<evidence type="ECO:0000313" key="1">
    <source>
        <dbReference type="EMBL" id="JAH35708.1"/>
    </source>
</evidence>